<dbReference type="HAMAP" id="MF_00165">
    <property type="entry name" value="Thymidylate_kinase"/>
    <property type="match status" value="1"/>
</dbReference>
<keyword evidence="5 10" id="KW-0545">Nucleotide biosynthesis</keyword>
<dbReference type="InterPro" id="IPR027417">
    <property type="entry name" value="P-loop_NTPase"/>
</dbReference>
<feature type="domain" description="Thymidylate kinase-like" evidence="11">
    <location>
        <begin position="8"/>
        <end position="147"/>
    </location>
</feature>
<dbReference type="InterPro" id="IPR039430">
    <property type="entry name" value="Thymidylate_kin-like_dom"/>
</dbReference>
<dbReference type="NCBIfam" id="TIGR00041">
    <property type="entry name" value="DTMP_kinase"/>
    <property type="match status" value="1"/>
</dbReference>
<reference evidence="13" key="1">
    <citation type="journal article" date="2019" name="Int. J. Syst. Evol. Microbiol.">
        <title>The Global Catalogue of Microorganisms (GCM) 10K type strain sequencing project: providing services to taxonomists for standard genome sequencing and annotation.</title>
        <authorList>
            <consortium name="The Broad Institute Genomics Platform"/>
            <consortium name="The Broad Institute Genome Sequencing Center for Infectious Disease"/>
            <person name="Wu L."/>
            <person name="Ma J."/>
        </authorList>
    </citation>
    <scope>NUCLEOTIDE SEQUENCE [LARGE SCALE GENOMIC DNA]</scope>
    <source>
        <strain evidence="13">XZYJ18</strain>
    </source>
</reference>
<dbReference type="CDD" id="cd01672">
    <property type="entry name" value="TMPK"/>
    <property type="match status" value="1"/>
</dbReference>
<gene>
    <name evidence="10 12" type="primary">tmk</name>
    <name evidence="12" type="ORF">ACFO4E_24480</name>
</gene>
<dbReference type="GO" id="GO:0004798">
    <property type="term" value="F:dTMP kinase activity"/>
    <property type="evidence" value="ECO:0007669"/>
    <property type="project" value="UniProtKB-EC"/>
</dbReference>
<name>A0ABV9E1J1_9ACTN</name>
<keyword evidence="7 10" id="KW-0418">Kinase</keyword>
<keyword evidence="4 10" id="KW-0808">Transferase</keyword>
<comment type="caution">
    <text evidence="12">The sequence shown here is derived from an EMBL/GenBank/DDBJ whole genome shotgun (WGS) entry which is preliminary data.</text>
</comment>
<proteinExistence type="inferred from homology"/>
<evidence type="ECO:0000256" key="7">
    <source>
        <dbReference type="ARBA" id="ARBA00022777"/>
    </source>
</evidence>
<evidence type="ECO:0000313" key="13">
    <source>
        <dbReference type="Proteomes" id="UP001595923"/>
    </source>
</evidence>
<evidence type="ECO:0000256" key="2">
    <source>
        <dbReference type="ARBA" id="ARBA00012980"/>
    </source>
</evidence>
<dbReference type="EC" id="2.7.4.9" evidence="2 10"/>
<comment type="catalytic activity">
    <reaction evidence="9 10">
        <text>dTMP + ATP = dTDP + ADP</text>
        <dbReference type="Rhea" id="RHEA:13517"/>
        <dbReference type="ChEBI" id="CHEBI:30616"/>
        <dbReference type="ChEBI" id="CHEBI:58369"/>
        <dbReference type="ChEBI" id="CHEBI:63528"/>
        <dbReference type="ChEBI" id="CHEBI:456216"/>
        <dbReference type="EC" id="2.7.4.9"/>
    </reaction>
</comment>
<evidence type="ECO:0000256" key="1">
    <source>
        <dbReference type="ARBA" id="ARBA00009776"/>
    </source>
</evidence>
<dbReference type="PANTHER" id="PTHR10344:SF4">
    <property type="entry name" value="UMP-CMP KINASE 2, MITOCHONDRIAL"/>
    <property type="match status" value="1"/>
</dbReference>
<dbReference type="Pfam" id="PF02223">
    <property type="entry name" value="Thymidylate_kin"/>
    <property type="match status" value="1"/>
</dbReference>
<comment type="function">
    <text evidence="10">Phosphorylation of dTMP to form dTDP in both de novo and salvage pathways of dTTP synthesis.</text>
</comment>
<dbReference type="Proteomes" id="UP001595923">
    <property type="component" value="Unassembled WGS sequence"/>
</dbReference>
<comment type="similarity">
    <text evidence="1 10">Belongs to the thymidylate kinase family.</text>
</comment>
<evidence type="ECO:0000256" key="8">
    <source>
        <dbReference type="ARBA" id="ARBA00022840"/>
    </source>
</evidence>
<dbReference type="RefSeq" id="WP_378578642.1">
    <property type="nucleotide sequence ID" value="NZ_JBHSFQ010000031.1"/>
</dbReference>
<protein>
    <recommendedName>
        <fullName evidence="3 10">Thymidylate kinase</fullName>
        <ecNumber evidence="2 10">2.7.4.9</ecNumber>
    </recommendedName>
    <alternativeName>
        <fullName evidence="10">dTMP kinase</fullName>
    </alternativeName>
</protein>
<evidence type="ECO:0000256" key="3">
    <source>
        <dbReference type="ARBA" id="ARBA00017144"/>
    </source>
</evidence>
<dbReference type="PANTHER" id="PTHR10344">
    <property type="entry name" value="THYMIDYLATE KINASE"/>
    <property type="match status" value="1"/>
</dbReference>
<keyword evidence="13" id="KW-1185">Reference proteome</keyword>
<evidence type="ECO:0000256" key="4">
    <source>
        <dbReference type="ARBA" id="ARBA00022679"/>
    </source>
</evidence>
<sequence>MKPLFIVVEGPNGVGKTTTVAAIAARLGIGDPVHTTTEPTDTPLGRLARSQENGLIGRALALAIAADRYIHIAHEITPALRGGTHVVSDRYVPSSLVLQRIDGLSAAEIWEYNRHASAPDLTVYLEDDPDTIGARLAARTTLSRLEKEGGIELELGLYRDARSFLAARGWNQAAIDCRGLPPGQIAGRILRCLPDPFAARSDPA</sequence>
<evidence type="ECO:0000259" key="11">
    <source>
        <dbReference type="Pfam" id="PF02223"/>
    </source>
</evidence>
<dbReference type="EMBL" id="JBHSFQ010000031">
    <property type="protein sequence ID" value="MFC4565025.1"/>
    <property type="molecule type" value="Genomic_DNA"/>
</dbReference>
<dbReference type="Gene3D" id="3.40.50.300">
    <property type="entry name" value="P-loop containing nucleotide triphosphate hydrolases"/>
    <property type="match status" value="1"/>
</dbReference>
<evidence type="ECO:0000256" key="6">
    <source>
        <dbReference type="ARBA" id="ARBA00022741"/>
    </source>
</evidence>
<evidence type="ECO:0000256" key="10">
    <source>
        <dbReference type="HAMAP-Rule" id="MF_00165"/>
    </source>
</evidence>
<evidence type="ECO:0000256" key="5">
    <source>
        <dbReference type="ARBA" id="ARBA00022727"/>
    </source>
</evidence>
<evidence type="ECO:0000313" key="12">
    <source>
        <dbReference type="EMBL" id="MFC4565025.1"/>
    </source>
</evidence>
<comment type="caution">
    <text evidence="10">Lacks conserved residue(s) required for the propagation of feature annotation.</text>
</comment>
<dbReference type="SUPFAM" id="SSF52540">
    <property type="entry name" value="P-loop containing nucleoside triphosphate hydrolases"/>
    <property type="match status" value="1"/>
</dbReference>
<dbReference type="InterPro" id="IPR018094">
    <property type="entry name" value="Thymidylate_kinase"/>
</dbReference>
<evidence type="ECO:0000256" key="9">
    <source>
        <dbReference type="ARBA" id="ARBA00048743"/>
    </source>
</evidence>
<accession>A0ABV9E1J1</accession>
<organism evidence="12 13">
    <name type="scientific">Nocardiopsis mangrovi</name>
    <dbReference type="NCBI Taxonomy" id="1179818"/>
    <lineage>
        <taxon>Bacteria</taxon>
        <taxon>Bacillati</taxon>
        <taxon>Actinomycetota</taxon>
        <taxon>Actinomycetes</taxon>
        <taxon>Streptosporangiales</taxon>
        <taxon>Nocardiopsidaceae</taxon>
        <taxon>Nocardiopsis</taxon>
    </lineage>
</organism>
<keyword evidence="8 10" id="KW-0067">ATP-binding</keyword>
<keyword evidence="6 10" id="KW-0547">Nucleotide-binding</keyword>